<dbReference type="Pfam" id="PF00560">
    <property type="entry name" value="LRR_1"/>
    <property type="match status" value="1"/>
</dbReference>
<dbReference type="InterPro" id="IPR032675">
    <property type="entry name" value="LRR_dom_sf"/>
</dbReference>
<protein>
    <submittedName>
        <fullName evidence="7">Predicted protein</fullName>
    </submittedName>
</protein>
<organism evidence="8">
    <name type="scientific">Naegleria gruberi</name>
    <name type="common">Amoeba</name>
    <dbReference type="NCBI Taxonomy" id="5762"/>
    <lineage>
        <taxon>Eukaryota</taxon>
        <taxon>Discoba</taxon>
        <taxon>Heterolobosea</taxon>
        <taxon>Tetramitia</taxon>
        <taxon>Eutetramitia</taxon>
        <taxon>Vahlkampfiidae</taxon>
        <taxon>Naegleria</taxon>
    </lineage>
</organism>
<evidence type="ECO:0000256" key="5">
    <source>
        <dbReference type="ARBA" id="ARBA00023136"/>
    </source>
</evidence>
<dbReference type="GeneID" id="8850349"/>
<reference evidence="7 8" key="1">
    <citation type="journal article" date="2010" name="Cell">
        <title>The genome of Naegleria gruberi illuminates early eukaryotic versatility.</title>
        <authorList>
            <person name="Fritz-Laylin L.K."/>
            <person name="Prochnik S.E."/>
            <person name="Ginger M.L."/>
            <person name="Dacks J.B."/>
            <person name="Carpenter M.L."/>
            <person name="Field M.C."/>
            <person name="Kuo A."/>
            <person name="Paredez A."/>
            <person name="Chapman J."/>
            <person name="Pham J."/>
            <person name="Shu S."/>
            <person name="Neupane R."/>
            <person name="Cipriano M."/>
            <person name="Mancuso J."/>
            <person name="Tu H."/>
            <person name="Salamov A."/>
            <person name="Lindquist E."/>
            <person name="Shapiro H."/>
            <person name="Lucas S."/>
            <person name="Grigoriev I.V."/>
            <person name="Cande W.Z."/>
            <person name="Fulton C."/>
            <person name="Rokhsar D.S."/>
            <person name="Dawson S.C."/>
        </authorList>
    </citation>
    <scope>NUCLEOTIDE SEQUENCE [LARGE SCALE GENOMIC DNA]</scope>
    <source>
        <strain evidence="7 8">NEG-M</strain>
    </source>
</reference>
<evidence type="ECO:0000256" key="2">
    <source>
        <dbReference type="ARBA" id="ARBA00022692"/>
    </source>
</evidence>
<keyword evidence="8" id="KW-1185">Reference proteome</keyword>
<dbReference type="SUPFAM" id="SSF52047">
    <property type="entry name" value="RNI-like"/>
    <property type="match status" value="2"/>
</dbReference>
<dbReference type="RefSeq" id="XP_002677956.1">
    <property type="nucleotide sequence ID" value="XM_002677910.1"/>
</dbReference>
<name>D2VDD5_NAEGR</name>
<dbReference type="EMBL" id="GG738864">
    <property type="protein sequence ID" value="EFC45212.1"/>
    <property type="molecule type" value="Genomic_DNA"/>
</dbReference>
<evidence type="ECO:0000256" key="6">
    <source>
        <dbReference type="ARBA" id="ARBA00023180"/>
    </source>
</evidence>
<keyword evidence="3" id="KW-0732">Signal</keyword>
<sequence length="457" mass="52241">MATTHKFRRGGGIKILYDGEFGKLSDDVVLYSILPYFSSKYLIKDLSLICRKWTDWIRFCIPMSIEYNSNNNNNNRGGDDGDRNRVMVMSFVEYCKKGFMKKLHYLELKKLYFGLEVECLAGDLSDLETLIVERREMVAPKPEYLTKLKNLRVLNVGGCYFPESRDFAFLLELKNSLTSLKCSFVNEHEQGEVIENTLKNISKLTKVRDLSMDANNIEIFRLDSAKINHLVNLTELDSLSLEKINMDNTLQIISTMNSLTSLSLRNCNITCEGCNHIAKMSSLKSLDITDNEIGELGCKHLSTLPNLTRLTIENANYSGLKHLIEGLQKLEYLSIRDKKPSGLNDPTNYINFSKLKYLTYLNASNTGLSGMEFTMISRLENLRVLDLSNSKLSRTEICEISKLPSLTELDISHSEHSIDSYGWDYLSQISTLKKLQLKNKCVDLDGIKYLKLHNYLN</sequence>
<evidence type="ECO:0000313" key="7">
    <source>
        <dbReference type="EMBL" id="EFC45212.1"/>
    </source>
</evidence>
<dbReference type="Pfam" id="PF13855">
    <property type="entry name" value="LRR_8"/>
    <property type="match status" value="1"/>
</dbReference>
<dbReference type="InterPro" id="IPR001611">
    <property type="entry name" value="Leu-rich_rpt"/>
</dbReference>
<keyword evidence="4" id="KW-1133">Transmembrane helix</keyword>
<evidence type="ECO:0000256" key="4">
    <source>
        <dbReference type="ARBA" id="ARBA00022989"/>
    </source>
</evidence>
<keyword evidence="5" id="KW-0472">Membrane</keyword>
<dbReference type="AlphaFoldDB" id="D2VDD5"/>
<evidence type="ECO:0000256" key="3">
    <source>
        <dbReference type="ARBA" id="ARBA00022729"/>
    </source>
</evidence>
<keyword evidence="6" id="KW-0325">Glycoprotein</keyword>
<dbReference type="PANTHER" id="PTHR48063">
    <property type="entry name" value="LRR RECEPTOR-LIKE KINASE"/>
    <property type="match status" value="1"/>
</dbReference>
<keyword evidence="2" id="KW-0812">Transmembrane</keyword>
<dbReference type="InParanoid" id="D2VDD5"/>
<dbReference type="Proteomes" id="UP000006671">
    <property type="component" value="Unassembled WGS sequence"/>
</dbReference>
<dbReference type="KEGG" id="ngr:NAEGRDRAFT_66804"/>
<accession>D2VDD5</accession>
<comment type="subcellular location">
    <subcellularLocation>
        <location evidence="1">Membrane</location>
    </subcellularLocation>
</comment>
<dbReference type="Gene3D" id="3.80.10.10">
    <property type="entry name" value="Ribonuclease Inhibitor"/>
    <property type="match status" value="2"/>
</dbReference>
<evidence type="ECO:0000313" key="8">
    <source>
        <dbReference type="Proteomes" id="UP000006671"/>
    </source>
</evidence>
<proteinExistence type="predicted"/>
<dbReference type="VEuPathDB" id="AmoebaDB:NAEGRDRAFT_66804"/>
<dbReference type="GO" id="GO:0016020">
    <property type="term" value="C:membrane"/>
    <property type="evidence" value="ECO:0007669"/>
    <property type="project" value="UniProtKB-SubCell"/>
</dbReference>
<dbReference type="InterPro" id="IPR046956">
    <property type="entry name" value="RLP23-like"/>
</dbReference>
<gene>
    <name evidence="7" type="ORF">NAEGRDRAFT_66804</name>
</gene>
<evidence type="ECO:0000256" key="1">
    <source>
        <dbReference type="ARBA" id="ARBA00004370"/>
    </source>
</evidence>
<dbReference type="OrthoDB" id="120976at2759"/>